<name>A0A1V4T1B5_9GAMM</name>
<organism evidence="1 2">
    <name type="scientific">Oceanospirillum multiglobuliferum</name>
    <dbReference type="NCBI Taxonomy" id="64969"/>
    <lineage>
        <taxon>Bacteria</taxon>
        <taxon>Pseudomonadati</taxon>
        <taxon>Pseudomonadota</taxon>
        <taxon>Gammaproteobacteria</taxon>
        <taxon>Oceanospirillales</taxon>
        <taxon>Oceanospirillaceae</taxon>
        <taxon>Oceanospirillum</taxon>
    </lineage>
</organism>
<sequence length="102" mass="11949">MTIKEQKHQIVLMQCEILDSDLSEEERNGKLKPLFKEFARLKKQEVKKAPKPQPGNSCRLTDQETGRQIYFRTKTEACNFLGKDFRKVANNTVINGFLLEYR</sequence>
<reference evidence="1 2" key="1">
    <citation type="submission" date="2017-01" db="EMBL/GenBank/DDBJ databases">
        <title>Genome Sequencing of a Marine Spirillum, Oceanospirillum multiglobuliferum ATCC 33336, from Japan.</title>
        <authorList>
            <person name="Carney J.G."/>
            <person name="Trachtenberg A.M."/>
            <person name="Rheaume B.A."/>
            <person name="Linnane J.D."/>
            <person name="Pitts N.L."/>
            <person name="Mykles D.L."/>
            <person name="Maclea K.S."/>
        </authorList>
    </citation>
    <scope>NUCLEOTIDE SEQUENCE [LARGE SCALE GENOMIC DNA]</scope>
    <source>
        <strain evidence="1 2">ATCC 33336</strain>
    </source>
</reference>
<keyword evidence="2" id="KW-1185">Reference proteome</keyword>
<feature type="non-terminal residue" evidence="1">
    <location>
        <position position="102"/>
    </location>
</feature>
<comment type="caution">
    <text evidence="1">The sequence shown here is derived from an EMBL/GenBank/DDBJ whole genome shotgun (WGS) entry which is preliminary data.</text>
</comment>
<evidence type="ECO:0000313" key="1">
    <source>
        <dbReference type="EMBL" id="OPX53989.1"/>
    </source>
</evidence>
<protein>
    <submittedName>
        <fullName evidence="1">Uncharacterized protein</fullName>
    </submittedName>
</protein>
<dbReference type="Proteomes" id="UP000191418">
    <property type="component" value="Unassembled WGS sequence"/>
</dbReference>
<dbReference type="AlphaFoldDB" id="A0A1V4T1B5"/>
<gene>
    <name evidence="1" type="ORF">BTE48_16590</name>
</gene>
<dbReference type="EMBL" id="MTSM01000144">
    <property type="protein sequence ID" value="OPX53989.1"/>
    <property type="molecule type" value="Genomic_DNA"/>
</dbReference>
<accession>A0A1V4T1B5</accession>
<proteinExistence type="predicted"/>
<evidence type="ECO:0000313" key="2">
    <source>
        <dbReference type="Proteomes" id="UP000191418"/>
    </source>
</evidence>